<gene>
    <name evidence="3" type="ORF">GGQ92_000901</name>
</gene>
<dbReference type="Gene3D" id="3.30.460.10">
    <property type="entry name" value="Beta Polymerase, domain 2"/>
    <property type="match status" value="1"/>
</dbReference>
<dbReference type="EMBL" id="JACHON010000002">
    <property type="protein sequence ID" value="MBB6512120.1"/>
    <property type="molecule type" value="Genomic_DNA"/>
</dbReference>
<evidence type="ECO:0000256" key="1">
    <source>
        <dbReference type="ARBA" id="ARBA00004976"/>
    </source>
</evidence>
<feature type="domain" description="RelA/SpoT" evidence="2">
    <location>
        <begin position="58"/>
        <end position="181"/>
    </location>
</feature>
<name>A0A841RDQ5_9BACI</name>
<dbReference type="Gene3D" id="1.10.287.860">
    <property type="entry name" value="Nucleotidyltransferase"/>
    <property type="match status" value="1"/>
</dbReference>
<dbReference type="GO" id="GO:0008728">
    <property type="term" value="F:GTP diphosphokinase activity"/>
    <property type="evidence" value="ECO:0007669"/>
    <property type="project" value="UniProtKB-EC"/>
</dbReference>
<dbReference type="UniPathway" id="UPA00908">
    <property type="reaction ID" value="UER00884"/>
</dbReference>
<dbReference type="InterPro" id="IPR007685">
    <property type="entry name" value="RelA_SpoT"/>
</dbReference>
<keyword evidence="4" id="KW-1185">Reference proteome</keyword>
<evidence type="ECO:0000259" key="2">
    <source>
        <dbReference type="SMART" id="SM00954"/>
    </source>
</evidence>
<dbReference type="SMART" id="SM00954">
    <property type="entry name" value="RelA_SpoT"/>
    <property type="match status" value="1"/>
</dbReference>
<organism evidence="3 4">
    <name type="scientific">Gracilibacillus halotolerans</name>
    <dbReference type="NCBI Taxonomy" id="74386"/>
    <lineage>
        <taxon>Bacteria</taxon>
        <taxon>Bacillati</taxon>
        <taxon>Bacillota</taxon>
        <taxon>Bacilli</taxon>
        <taxon>Bacillales</taxon>
        <taxon>Bacillaceae</taxon>
        <taxon>Gracilibacillus</taxon>
    </lineage>
</organism>
<dbReference type="Proteomes" id="UP000572212">
    <property type="component" value="Unassembled WGS sequence"/>
</dbReference>
<evidence type="ECO:0000313" key="3">
    <source>
        <dbReference type="EMBL" id="MBB6512120.1"/>
    </source>
</evidence>
<proteinExistence type="predicted"/>
<keyword evidence="3" id="KW-0808">Transferase</keyword>
<dbReference type="PANTHER" id="PTHR47837:SF2">
    <property type="entry name" value="GTP PYROPHOSPHOKINASE YWAC"/>
    <property type="match status" value="1"/>
</dbReference>
<comment type="pathway">
    <text evidence="1">Purine metabolism; ppGpp biosynthesis; ppGpp from GTP: step 1/2.</text>
</comment>
<dbReference type="CDD" id="cd05399">
    <property type="entry name" value="NT_Rel-Spo_like"/>
    <property type="match status" value="1"/>
</dbReference>
<accession>A0A841RDQ5</accession>
<reference evidence="3 4" key="1">
    <citation type="submission" date="2020-08" db="EMBL/GenBank/DDBJ databases">
        <title>Genomic Encyclopedia of Type Strains, Phase IV (KMG-IV): sequencing the most valuable type-strain genomes for metagenomic binning, comparative biology and taxonomic classification.</title>
        <authorList>
            <person name="Goeker M."/>
        </authorList>
    </citation>
    <scope>NUCLEOTIDE SEQUENCE [LARGE SCALE GENOMIC DNA]</scope>
    <source>
        <strain evidence="3 4">DSM 11805</strain>
    </source>
</reference>
<sequence length="249" mass="29147">MIEPVRENLVMFKKMRDELTRFSVVYKFALDEMNTKINILKEEFKYIHDYSPIEHVSSRLKTPESILNKLQRKNLDMSLKTIKKNIQDIAGIRITCAFASDIYTISEMISRQKDVEVLEIKDYVKNPKPNGYRSLHLIVTVPVFLSDREEKVPVELQIRTIAMDFWASLEHKIYYKYDKTIPERLSKELMEAAQSAAALDEKMENIHNEIKVIKEFSSLDSSDENVLLNQYKDNKSAITAFLTHFDTEN</sequence>
<keyword evidence="3" id="KW-0418">Kinase</keyword>
<dbReference type="GO" id="GO:0016301">
    <property type="term" value="F:kinase activity"/>
    <property type="evidence" value="ECO:0007669"/>
    <property type="project" value="UniProtKB-KW"/>
</dbReference>
<dbReference type="InterPro" id="IPR052366">
    <property type="entry name" value="GTP_Pyrophosphokinase"/>
</dbReference>
<evidence type="ECO:0000313" key="4">
    <source>
        <dbReference type="Proteomes" id="UP000572212"/>
    </source>
</evidence>
<protein>
    <submittedName>
        <fullName evidence="3">Putative GTP pyrophosphokinase</fullName>
        <ecNumber evidence="3">2.7.6.5</ecNumber>
    </submittedName>
</protein>
<dbReference type="InterPro" id="IPR043519">
    <property type="entry name" value="NT_sf"/>
</dbReference>
<dbReference type="RefSeq" id="WP_184245034.1">
    <property type="nucleotide sequence ID" value="NZ_BAAACU010000002.1"/>
</dbReference>
<dbReference type="SUPFAM" id="SSF81301">
    <property type="entry name" value="Nucleotidyltransferase"/>
    <property type="match status" value="1"/>
</dbReference>
<comment type="caution">
    <text evidence="3">The sequence shown here is derived from an EMBL/GenBank/DDBJ whole genome shotgun (WGS) entry which is preliminary data.</text>
</comment>
<dbReference type="GO" id="GO:0015970">
    <property type="term" value="P:guanosine tetraphosphate biosynthetic process"/>
    <property type="evidence" value="ECO:0007669"/>
    <property type="project" value="UniProtKB-UniPathway"/>
</dbReference>
<dbReference type="PANTHER" id="PTHR47837">
    <property type="entry name" value="GTP PYROPHOSPHOKINASE YJBM"/>
    <property type="match status" value="1"/>
</dbReference>
<dbReference type="Pfam" id="PF04607">
    <property type="entry name" value="RelA_SpoT"/>
    <property type="match status" value="1"/>
</dbReference>
<dbReference type="AlphaFoldDB" id="A0A841RDQ5"/>
<dbReference type="EC" id="2.7.6.5" evidence="3"/>